<keyword evidence="2" id="KW-1185">Reference proteome</keyword>
<dbReference type="Proteomes" id="UP001596162">
    <property type="component" value="Unassembled WGS sequence"/>
</dbReference>
<reference evidence="2" key="1">
    <citation type="journal article" date="2019" name="Int. J. Syst. Evol. Microbiol.">
        <title>The Global Catalogue of Microorganisms (GCM) 10K type strain sequencing project: providing services to taxonomists for standard genome sequencing and annotation.</title>
        <authorList>
            <consortium name="The Broad Institute Genomics Platform"/>
            <consortium name="The Broad Institute Genome Sequencing Center for Infectious Disease"/>
            <person name="Wu L."/>
            <person name="Ma J."/>
        </authorList>
    </citation>
    <scope>NUCLEOTIDE SEQUENCE [LARGE SCALE GENOMIC DNA]</scope>
    <source>
        <strain evidence="2">JCM 17978</strain>
    </source>
</reference>
<dbReference type="RefSeq" id="WP_376859219.1">
    <property type="nucleotide sequence ID" value="NZ_JBHSLA010000002.1"/>
</dbReference>
<evidence type="ECO:0000313" key="2">
    <source>
        <dbReference type="Proteomes" id="UP001596162"/>
    </source>
</evidence>
<evidence type="ECO:0000313" key="1">
    <source>
        <dbReference type="EMBL" id="MFC5194819.1"/>
    </source>
</evidence>
<name>A0ABW0C6E1_9FLAO</name>
<comment type="caution">
    <text evidence="1">The sequence shown here is derived from an EMBL/GenBank/DDBJ whole genome shotgun (WGS) entry which is preliminary data.</text>
</comment>
<protein>
    <submittedName>
        <fullName evidence="1">Uncharacterized protein</fullName>
    </submittedName>
</protein>
<proteinExistence type="predicted"/>
<gene>
    <name evidence="1" type="ORF">ACFPH8_05710</name>
</gene>
<organism evidence="1 2">
    <name type="scientific">Bizionia hallyeonensis</name>
    <dbReference type="NCBI Taxonomy" id="1123757"/>
    <lineage>
        <taxon>Bacteria</taxon>
        <taxon>Pseudomonadati</taxon>
        <taxon>Bacteroidota</taxon>
        <taxon>Flavobacteriia</taxon>
        <taxon>Flavobacteriales</taxon>
        <taxon>Flavobacteriaceae</taxon>
        <taxon>Bizionia</taxon>
    </lineage>
</organism>
<accession>A0ABW0C6E1</accession>
<sequence length="245" mass="28451">MDKKSQVFNTIRDNLFKSYIFYVPKQFYHYIEPTFIANIITSNMVNIIAYSNLDRNITTLPSEMNALELLGKGELLNDNLEQLLEQQESLSKKAFKRFLDQYLEHAGMYWVFSLWMSKNVGIDLPESTSAIQSMFELQHQAFDKHLDKLDSYFGEQISEELSDPYQYIDMVSDVIEDAPIKQIETPVIAPEQIAEEPPKIEPKELEIVVEKEEKEPLMTNAKARNFLLESVFGIGSEYLEEDKID</sequence>
<dbReference type="EMBL" id="JBHSLA010000002">
    <property type="protein sequence ID" value="MFC5194819.1"/>
    <property type="molecule type" value="Genomic_DNA"/>
</dbReference>